<comment type="caution">
    <text evidence="3">The sequence shown here is derived from an EMBL/GenBank/DDBJ whole genome shotgun (WGS) entry which is preliminary data.</text>
</comment>
<evidence type="ECO:0000259" key="2">
    <source>
        <dbReference type="PROSITE" id="PS50234"/>
    </source>
</evidence>
<feature type="compositionally biased region" description="Polar residues" evidence="1">
    <location>
        <begin position="251"/>
        <end position="260"/>
    </location>
</feature>
<accession>A0A2T4SE37</accession>
<name>A0A2T4SE37_9STAP</name>
<dbReference type="PANTHER" id="PTHR41248:SF1">
    <property type="entry name" value="NORD PROTEIN"/>
    <property type="match status" value="1"/>
</dbReference>
<dbReference type="OrthoDB" id="2370292at2"/>
<dbReference type="SUPFAM" id="SSF53300">
    <property type="entry name" value="vWA-like"/>
    <property type="match status" value="1"/>
</dbReference>
<sequence>MSDRFILFNDEQLDAKQVMMLQDLARLLLKNEQTQVKIQKFPYYDPINNMLITSSFWSHRSKDIETNGLKTDVMLAAYGYQMMDESIVNEVIHNHTFNHPKFYQQLFKLLEDKRVLNQIVKLRPSTQSAIQLRNQIRLNYTHTQINVYKTKATFTDLLFLYLETSFLTENFYDIPQISPEIDDILTNMYQYLPNFFYNNSSEDNMYLAERIMFQIDDILKEDMLNEYYHLPKKVYESIHNLNFEDLKRTDASNTDKASNENPEDDVVSEEIESNYQDSSSQGGAYLEMELHEGENSDVLGDNDTAREGDTSDDMTDMQTKKGKGSSNHIESDEGGSVGNNSAFVLKGINENVEIKWNVPDILPEYKDLYNNVEKEVQFETKDLTQIIKKTIDREYQDERRNLTKGRLQKNLLNWFIDDQYKLFYKKQDLSQTFDATFTLLVDASASMQDKMSETIKGVVLFHETLKSLNVKHEILAFNEDAFDADDSKQPNIIDEIISYDHSIMTQDGPRIMALEPQDDNRDGVAIRIGSERLMRRSHNQRFLIVFSDGEPSAYNYSQDGILDTYEAVETARKMGIEVFNVFLSQDPITEDIEETIHNIYGNYAIFVEGVENLPSHLAPLLKKLLLKSF</sequence>
<dbReference type="SMART" id="SM00327">
    <property type="entry name" value="VWA"/>
    <property type="match status" value="1"/>
</dbReference>
<dbReference type="PANTHER" id="PTHR41248">
    <property type="entry name" value="NORD PROTEIN"/>
    <property type="match status" value="1"/>
</dbReference>
<dbReference type="EMBL" id="PZHR01000003">
    <property type="protein sequence ID" value="PTK60743.1"/>
    <property type="molecule type" value="Genomic_DNA"/>
</dbReference>
<gene>
    <name evidence="3" type="ORF">BUZ61_01290</name>
</gene>
<feature type="compositionally biased region" description="Acidic residues" evidence="1">
    <location>
        <begin position="261"/>
        <end position="272"/>
    </location>
</feature>
<evidence type="ECO:0000313" key="4">
    <source>
        <dbReference type="Proteomes" id="UP000240400"/>
    </source>
</evidence>
<dbReference type="AlphaFoldDB" id="A0A2T4SE37"/>
<dbReference type="InterPro" id="IPR036465">
    <property type="entry name" value="vWFA_dom_sf"/>
</dbReference>
<feature type="region of interest" description="Disordered" evidence="1">
    <location>
        <begin position="251"/>
        <end position="280"/>
    </location>
</feature>
<feature type="domain" description="VWFA" evidence="2">
    <location>
        <begin position="436"/>
        <end position="624"/>
    </location>
</feature>
<dbReference type="InterPro" id="IPR002035">
    <property type="entry name" value="VWF_A"/>
</dbReference>
<dbReference type="Proteomes" id="UP000240400">
    <property type="component" value="Unassembled WGS sequence"/>
</dbReference>
<evidence type="ECO:0000256" key="1">
    <source>
        <dbReference type="SAM" id="MobiDB-lite"/>
    </source>
</evidence>
<feature type="region of interest" description="Disordered" evidence="1">
    <location>
        <begin position="294"/>
        <end position="336"/>
    </location>
</feature>
<evidence type="ECO:0000313" key="3">
    <source>
        <dbReference type="EMBL" id="PTK60743.1"/>
    </source>
</evidence>
<protein>
    <recommendedName>
        <fullName evidence="2">VWFA domain-containing protein</fullName>
    </recommendedName>
</protein>
<reference evidence="3 4" key="1">
    <citation type="journal article" date="2016" name="Front. Microbiol.">
        <title>Comprehensive Phylogenetic Analysis of Bovine Non-aureus Staphylococci Species Based on Whole-Genome Sequencing.</title>
        <authorList>
            <person name="Naushad S."/>
            <person name="Barkema H.W."/>
            <person name="Luby C."/>
            <person name="Condas L.A."/>
            <person name="Nobrega D.B."/>
            <person name="Carson D.A."/>
            <person name="De Buck J."/>
        </authorList>
    </citation>
    <scope>NUCLEOTIDE SEQUENCE [LARGE SCALE GENOMIC DNA]</scope>
    <source>
        <strain evidence="3 4">SNUC 4337</strain>
    </source>
</reference>
<dbReference type="CDD" id="cd01454">
    <property type="entry name" value="vWA_norD_type"/>
    <property type="match status" value="1"/>
</dbReference>
<proteinExistence type="predicted"/>
<dbReference type="RefSeq" id="WP_107643899.1">
    <property type="nucleotide sequence ID" value="NZ_PZHR01000003.1"/>
</dbReference>
<dbReference type="PROSITE" id="PS50234">
    <property type="entry name" value="VWFA"/>
    <property type="match status" value="1"/>
</dbReference>
<dbReference type="Gene3D" id="3.40.50.410">
    <property type="entry name" value="von Willebrand factor, type A domain"/>
    <property type="match status" value="1"/>
</dbReference>
<organism evidence="3 4">
    <name type="scientific">Staphylococcus nepalensis</name>
    <dbReference type="NCBI Taxonomy" id="214473"/>
    <lineage>
        <taxon>Bacteria</taxon>
        <taxon>Bacillati</taxon>
        <taxon>Bacillota</taxon>
        <taxon>Bacilli</taxon>
        <taxon>Bacillales</taxon>
        <taxon>Staphylococcaceae</taxon>
        <taxon>Staphylococcus</taxon>
    </lineage>
</organism>
<dbReference type="InterPro" id="IPR051928">
    <property type="entry name" value="NorD/CobT"/>
</dbReference>